<dbReference type="AlphaFoldDB" id="A0A7S8C627"/>
<gene>
    <name evidence="1" type="ORF">HW532_16005</name>
</gene>
<dbReference type="CDD" id="cd07814">
    <property type="entry name" value="SRPBCC_CalC_Aha1-like"/>
    <property type="match status" value="1"/>
</dbReference>
<evidence type="ECO:0008006" key="3">
    <source>
        <dbReference type="Google" id="ProtNLM"/>
    </source>
</evidence>
<organism evidence="1 2">
    <name type="scientific">Kaustia mangrovi</name>
    <dbReference type="NCBI Taxonomy" id="2593653"/>
    <lineage>
        <taxon>Bacteria</taxon>
        <taxon>Pseudomonadati</taxon>
        <taxon>Pseudomonadota</taxon>
        <taxon>Alphaproteobacteria</taxon>
        <taxon>Hyphomicrobiales</taxon>
        <taxon>Parvibaculaceae</taxon>
        <taxon>Kaustia</taxon>
    </lineage>
</organism>
<reference evidence="1 2" key="1">
    <citation type="submission" date="2020-06" db="EMBL/GenBank/DDBJ databases">
        <title>Genome sequence of 2 isolates from Red Sea Mangroves.</title>
        <authorList>
            <person name="Sefrji F."/>
            <person name="Michoud G."/>
            <person name="Merlino G."/>
            <person name="Daffonchio D."/>
        </authorList>
    </citation>
    <scope>NUCLEOTIDE SEQUENCE [LARGE SCALE GENOMIC DNA]</scope>
    <source>
        <strain evidence="1 2">R1DC25</strain>
    </source>
</reference>
<evidence type="ECO:0000313" key="1">
    <source>
        <dbReference type="EMBL" id="QPC44063.1"/>
    </source>
</evidence>
<protein>
    <recommendedName>
        <fullName evidence="3">Polyketide cyclase</fullName>
    </recommendedName>
</protein>
<name>A0A7S8C627_9HYPH</name>
<dbReference type="InterPro" id="IPR023393">
    <property type="entry name" value="START-like_dom_sf"/>
</dbReference>
<dbReference type="EMBL" id="CP058214">
    <property type="protein sequence ID" value="QPC44063.1"/>
    <property type="molecule type" value="Genomic_DNA"/>
</dbReference>
<proteinExistence type="predicted"/>
<accession>A0A7S8C627</accession>
<dbReference type="KEGG" id="kmn:HW532_16005"/>
<dbReference type="Gene3D" id="3.30.530.20">
    <property type="match status" value="1"/>
</dbReference>
<sequence>MNDRPEDPEADRLVFEYDLDAEPEKVWRAVSVREYRDRWLPQHNLADQEALSLDPGREIRYRMRDSEPPYLESVVTFQLFPTPSGGTSLRIIHELADGRFGRMLRAANGNSPPLMRAA</sequence>
<evidence type="ECO:0000313" key="2">
    <source>
        <dbReference type="Proteomes" id="UP000593594"/>
    </source>
</evidence>
<keyword evidence="2" id="KW-1185">Reference proteome</keyword>
<dbReference type="Proteomes" id="UP000593594">
    <property type="component" value="Chromosome"/>
</dbReference>
<dbReference type="SUPFAM" id="SSF55961">
    <property type="entry name" value="Bet v1-like"/>
    <property type="match status" value="1"/>
</dbReference>
<dbReference type="RefSeq" id="WP_213161426.1">
    <property type="nucleotide sequence ID" value="NZ_CP058214.1"/>
</dbReference>